<reference evidence="11" key="2">
    <citation type="journal article" date="2007" name="Science">
        <title>Draft genome sequence of the sexually transmitted pathogen Trichomonas vaginalis.</title>
        <authorList>
            <person name="Carlton J.M."/>
            <person name="Hirt R.P."/>
            <person name="Silva J.C."/>
            <person name="Delcher A.L."/>
            <person name="Schatz M."/>
            <person name="Zhao Q."/>
            <person name="Wortman J.R."/>
            <person name="Bidwell S.L."/>
            <person name="Alsmark U.C.M."/>
            <person name="Besteiro S."/>
            <person name="Sicheritz-Ponten T."/>
            <person name="Noel C.J."/>
            <person name="Dacks J.B."/>
            <person name="Foster P.G."/>
            <person name="Simillion C."/>
            <person name="Van de Peer Y."/>
            <person name="Miranda-Saavedra D."/>
            <person name="Barton G.J."/>
            <person name="Westrop G.D."/>
            <person name="Mueller S."/>
            <person name="Dessi D."/>
            <person name="Fiori P.L."/>
            <person name="Ren Q."/>
            <person name="Paulsen I."/>
            <person name="Zhang H."/>
            <person name="Bastida-Corcuera F.D."/>
            <person name="Simoes-Barbosa A."/>
            <person name="Brown M.T."/>
            <person name="Hayes R.D."/>
            <person name="Mukherjee M."/>
            <person name="Okumura C.Y."/>
            <person name="Schneider R."/>
            <person name="Smith A.J."/>
            <person name="Vanacova S."/>
            <person name="Villalvazo M."/>
            <person name="Haas B.J."/>
            <person name="Pertea M."/>
            <person name="Feldblyum T.V."/>
            <person name="Utterback T.R."/>
            <person name="Shu C.L."/>
            <person name="Osoegawa K."/>
            <person name="de Jong P.J."/>
            <person name="Hrdy I."/>
            <person name="Horvathova L."/>
            <person name="Zubacova Z."/>
            <person name="Dolezal P."/>
            <person name="Malik S.B."/>
            <person name="Logsdon J.M. Jr."/>
            <person name="Henze K."/>
            <person name="Gupta A."/>
            <person name="Wang C.C."/>
            <person name="Dunne R.L."/>
            <person name="Upcroft J.A."/>
            <person name="Upcroft P."/>
            <person name="White O."/>
            <person name="Salzberg S.L."/>
            <person name="Tang P."/>
            <person name="Chiu C.-H."/>
            <person name="Lee Y.-S."/>
            <person name="Embley T.M."/>
            <person name="Coombs G.H."/>
            <person name="Mottram J.C."/>
            <person name="Tachezy J."/>
            <person name="Fraser-Liggett C.M."/>
            <person name="Johnson P.J."/>
        </authorList>
    </citation>
    <scope>NUCLEOTIDE SEQUENCE [LARGE SCALE GENOMIC DNA]</scope>
    <source>
        <strain evidence="11">G3</strain>
    </source>
</reference>
<dbReference type="PROSITE" id="PS50294">
    <property type="entry name" value="WD_REPEATS_REGION"/>
    <property type="match status" value="1"/>
</dbReference>
<dbReference type="PANTHER" id="PTHR17583">
    <property type="entry name" value="PHOSPHOINOSITIDE 3-KINASE REGULATORY SUBUNIT 4"/>
    <property type="match status" value="1"/>
</dbReference>
<dbReference type="RefSeq" id="XP_001311439.1">
    <property type="nucleotide sequence ID" value="XM_001311438.1"/>
</dbReference>
<evidence type="ECO:0000256" key="5">
    <source>
        <dbReference type="ARBA" id="ARBA00022737"/>
    </source>
</evidence>
<organism evidence="11 12">
    <name type="scientific">Trichomonas vaginalis (strain ATCC PRA-98 / G3)</name>
    <dbReference type="NCBI Taxonomy" id="412133"/>
    <lineage>
        <taxon>Eukaryota</taxon>
        <taxon>Metamonada</taxon>
        <taxon>Parabasalia</taxon>
        <taxon>Trichomonadida</taxon>
        <taxon>Trichomonadidae</taxon>
        <taxon>Trichomonas</taxon>
    </lineage>
</organism>
<dbReference type="PANTHER" id="PTHR17583:SF0">
    <property type="entry name" value="PHOSPHOINOSITIDE 3-KINASE REGULATORY SUBUNIT 4"/>
    <property type="match status" value="1"/>
</dbReference>
<dbReference type="eggNOG" id="KOG1240">
    <property type="taxonomic scope" value="Eukaryota"/>
</dbReference>
<dbReference type="Pfam" id="PF22956">
    <property type="entry name" value="VPS15-like_hel"/>
    <property type="match status" value="1"/>
</dbReference>
<dbReference type="Gene3D" id="1.10.510.10">
    <property type="entry name" value="Transferase(Phosphotransferase) domain 1"/>
    <property type="match status" value="1"/>
</dbReference>
<keyword evidence="2" id="KW-0723">Serine/threonine-protein kinase</keyword>
<dbReference type="PROSITE" id="PS50011">
    <property type="entry name" value="PROTEIN_KINASE_DOM"/>
    <property type="match status" value="1"/>
</dbReference>
<keyword evidence="4" id="KW-0808">Transferase</keyword>
<dbReference type="Gene3D" id="1.25.10.10">
    <property type="entry name" value="Leucine-rich Repeat Variant"/>
    <property type="match status" value="1"/>
</dbReference>
<dbReference type="AlphaFoldDB" id="A2F986"/>
<name>A2F986_TRIV3</name>
<sequence length="969" mass="108916">MGNQLVIPSQADWYEEPLRKMKITVKNSIDSGTFLLTLDCVNQYNEPLIVKAYEYTESLEKGNLGVDNSRKYFNHLTDKIQATQCIIDYSNIIINDRYAFLIRPKKQYTLPQRLEEYPRLEEIEKRWVVFQIYSAISSLHSINLVHGALNPDNIFVDWDISTTVGDLAPFKPTQIRADKPNVYHHYFSTSTRNGCYLAPEQIITEDNVLDPLFFSNLKISADLFSIGCIVYYLYTGTHLFNFSTLIQFKEGKFNLDAKLQALPDKIRNFARTLLDIDPNSRQEVNTSLSKYFPPCFRQIFDQFIEFSTNDGSLTHLVTMIPVFDAMVDDQDVKVRVILTNLFAPFILTSDDYSSVITFSYFLAEFASVLSEEIILCRILPNFIGLLSIENNTIKTTGLRCIVKLLVACKTINNDLASIIQNYLISEVNTLAHKGNNQVRIAVAETAPKLIHEILRLIPDFITDVQSVLNFIISESDPLVIQAFLYGLNECCENGVKLLENLFPILLSSFNHSVIQYKAGILQTFMKYYEVNTSLQDQKTMMKLLKSLAPATIGFLQHETNPEMRNHFLAFLDWYNQQKFMDEDMMSDIFTAIGNLVDSKDAMTQYYVNSIVSRLPDRYKEVMLPHFVLRSINKHGSVPTLQEISEKFSKLSEPNIVAHKLISSKRTKLNPKFLLSTRVSKYPIRDLATISSESIAALTKEGISILSSTSTDNVHKIPCQYKSFCSLAGKNSLVVSDLKMTSILDVATEETTEFCKGVHRILKSISSTSFIGASKGVIAQYDTRVPKVIRYLTFNDLTVADVCKWSASPIIGVGFKEGIVDIIDLRAWTPSSMVVTPPVETVTPIAGGTCSIFVSSSLENSAIFDCSSNSMLASINADGLAVGYCGRAVLAGNRGTFFIDLQGSYRLNENSYSGEKAIPLPFADKLFDCSGVNYAATLHGHTARITSIAKDKRFFTGDEVGFVNIWSVTD</sequence>
<evidence type="ECO:0000313" key="12">
    <source>
        <dbReference type="Proteomes" id="UP000001542"/>
    </source>
</evidence>
<dbReference type="InterPro" id="IPR015943">
    <property type="entry name" value="WD40/YVTN_repeat-like_dom_sf"/>
</dbReference>
<dbReference type="EMBL" id="DS113672">
    <property type="protein sequence ID" value="EAX98509.1"/>
    <property type="molecule type" value="Genomic_DNA"/>
</dbReference>
<evidence type="ECO:0000256" key="7">
    <source>
        <dbReference type="ARBA" id="ARBA00022777"/>
    </source>
</evidence>
<dbReference type="InterPro" id="IPR011009">
    <property type="entry name" value="Kinase-like_dom_sf"/>
</dbReference>
<dbReference type="InterPro" id="IPR045162">
    <property type="entry name" value="Vps15-like"/>
</dbReference>
<keyword evidence="6" id="KW-0547">Nucleotide-binding</keyword>
<dbReference type="SUPFAM" id="SSF50978">
    <property type="entry name" value="WD40 repeat-like"/>
    <property type="match status" value="1"/>
</dbReference>
<keyword evidence="5" id="KW-0677">Repeat</keyword>
<evidence type="ECO:0000256" key="3">
    <source>
        <dbReference type="ARBA" id="ARBA00022574"/>
    </source>
</evidence>
<evidence type="ECO:0000256" key="1">
    <source>
        <dbReference type="ARBA" id="ARBA00012513"/>
    </source>
</evidence>
<dbReference type="GO" id="GO:0034272">
    <property type="term" value="C:phosphatidylinositol 3-kinase complex, class III, type II"/>
    <property type="evidence" value="ECO:0000318"/>
    <property type="project" value="GO_Central"/>
</dbReference>
<proteinExistence type="predicted"/>
<dbReference type="VEuPathDB" id="TrichDB:TVAGG3_0321700"/>
<protein>
    <recommendedName>
        <fullName evidence="1">non-specific serine/threonine protein kinase</fullName>
        <ecNumber evidence="1">2.7.11.1</ecNumber>
    </recommendedName>
</protein>
<keyword evidence="7 11" id="KW-0418">Kinase</keyword>
<dbReference type="GO" id="GO:0045324">
    <property type="term" value="P:late endosome to vacuole transport"/>
    <property type="evidence" value="ECO:0000318"/>
    <property type="project" value="GO_Central"/>
</dbReference>
<dbReference type="SUPFAM" id="SSF48371">
    <property type="entry name" value="ARM repeat"/>
    <property type="match status" value="1"/>
</dbReference>
<gene>
    <name evidence="11" type="ORF">TVAG_269940</name>
</gene>
<evidence type="ECO:0000259" key="10">
    <source>
        <dbReference type="PROSITE" id="PS50011"/>
    </source>
</evidence>
<dbReference type="STRING" id="5722.A2F986"/>
<keyword evidence="3 9" id="KW-0853">WD repeat</keyword>
<dbReference type="Proteomes" id="UP000001542">
    <property type="component" value="Unassembled WGS sequence"/>
</dbReference>
<dbReference type="GO" id="GO:0071561">
    <property type="term" value="C:nucleus-vacuole junction"/>
    <property type="evidence" value="ECO:0000318"/>
    <property type="project" value="GO_Central"/>
</dbReference>
<dbReference type="InterPro" id="IPR000719">
    <property type="entry name" value="Prot_kinase_dom"/>
</dbReference>
<dbReference type="InterPro" id="IPR055231">
    <property type="entry name" value="2AA_helical"/>
</dbReference>
<dbReference type="GO" id="GO:0000425">
    <property type="term" value="P:pexophagy"/>
    <property type="evidence" value="ECO:0000318"/>
    <property type="project" value="GO_Central"/>
</dbReference>
<dbReference type="OrthoDB" id="242910at2759"/>
<dbReference type="SUPFAM" id="SSF56112">
    <property type="entry name" value="Protein kinase-like (PK-like)"/>
    <property type="match status" value="1"/>
</dbReference>
<dbReference type="EC" id="2.7.11.1" evidence="1"/>
<dbReference type="InterPro" id="IPR016024">
    <property type="entry name" value="ARM-type_fold"/>
</dbReference>
<dbReference type="GO" id="GO:0006623">
    <property type="term" value="P:protein targeting to vacuole"/>
    <property type="evidence" value="ECO:0000318"/>
    <property type="project" value="GO_Central"/>
</dbReference>
<dbReference type="GO" id="GO:0005524">
    <property type="term" value="F:ATP binding"/>
    <property type="evidence" value="ECO:0007669"/>
    <property type="project" value="InterPro"/>
</dbReference>
<dbReference type="Gene3D" id="2.130.10.10">
    <property type="entry name" value="YVTN repeat-like/Quinoprotein amine dehydrogenase"/>
    <property type="match status" value="1"/>
</dbReference>
<evidence type="ECO:0000256" key="9">
    <source>
        <dbReference type="PROSITE-ProRule" id="PRU00221"/>
    </source>
</evidence>
<dbReference type="SMR" id="A2F986"/>
<evidence type="ECO:0000256" key="4">
    <source>
        <dbReference type="ARBA" id="ARBA00022679"/>
    </source>
</evidence>
<keyword evidence="8" id="KW-0067">ATP-binding</keyword>
<dbReference type="Pfam" id="PF00069">
    <property type="entry name" value="Pkinase"/>
    <property type="match status" value="1"/>
</dbReference>
<dbReference type="GO" id="GO:0005770">
    <property type="term" value="C:late endosome"/>
    <property type="evidence" value="ECO:0000318"/>
    <property type="project" value="GO_Central"/>
</dbReference>
<dbReference type="InParanoid" id="A2F986"/>
<dbReference type="InterPro" id="IPR011989">
    <property type="entry name" value="ARM-like"/>
</dbReference>
<keyword evidence="12" id="KW-1185">Reference proteome</keyword>
<reference evidence="11" key="1">
    <citation type="submission" date="2006-10" db="EMBL/GenBank/DDBJ databases">
        <authorList>
            <person name="Amadeo P."/>
            <person name="Zhao Q."/>
            <person name="Wortman J."/>
            <person name="Fraser-Liggett C."/>
            <person name="Carlton J."/>
        </authorList>
    </citation>
    <scope>NUCLEOTIDE SEQUENCE</scope>
    <source>
        <strain evidence="11">G3</strain>
    </source>
</reference>
<accession>A2F986</accession>
<feature type="domain" description="Protein kinase" evidence="10">
    <location>
        <begin position="23"/>
        <end position="296"/>
    </location>
</feature>
<dbReference type="KEGG" id="tva:4756311"/>
<evidence type="ECO:0000256" key="8">
    <source>
        <dbReference type="ARBA" id="ARBA00022840"/>
    </source>
</evidence>
<dbReference type="GO" id="GO:0004674">
    <property type="term" value="F:protein serine/threonine kinase activity"/>
    <property type="evidence" value="ECO:0000318"/>
    <property type="project" value="GO_Central"/>
</dbReference>
<dbReference type="VEuPathDB" id="TrichDB:TVAG_269940"/>
<evidence type="ECO:0000256" key="6">
    <source>
        <dbReference type="ARBA" id="ARBA00022741"/>
    </source>
</evidence>
<evidence type="ECO:0000313" key="11">
    <source>
        <dbReference type="EMBL" id="EAX98509.1"/>
    </source>
</evidence>
<evidence type="ECO:0000256" key="2">
    <source>
        <dbReference type="ARBA" id="ARBA00022527"/>
    </source>
</evidence>
<dbReference type="SMART" id="SM00220">
    <property type="entry name" value="S_TKc"/>
    <property type="match status" value="1"/>
</dbReference>
<dbReference type="InterPro" id="IPR036322">
    <property type="entry name" value="WD40_repeat_dom_sf"/>
</dbReference>
<dbReference type="GO" id="GO:0034271">
    <property type="term" value="C:phosphatidylinositol 3-kinase complex, class III, type I"/>
    <property type="evidence" value="ECO:0000318"/>
    <property type="project" value="GO_Central"/>
</dbReference>